<dbReference type="InterPro" id="IPR027051">
    <property type="entry name" value="XdhC_Rossmann_dom"/>
</dbReference>
<dbReference type="PANTHER" id="PTHR30388:SF6">
    <property type="entry name" value="XANTHINE DEHYDROGENASE SUBUNIT A-RELATED"/>
    <property type="match status" value="1"/>
</dbReference>
<dbReference type="AlphaFoldDB" id="A0A4Z0GRF5"/>
<organism evidence="3 4">
    <name type="scientific">Sporolactobacillus shoreae</name>
    <dbReference type="NCBI Taxonomy" id="1465501"/>
    <lineage>
        <taxon>Bacteria</taxon>
        <taxon>Bacillati</taxon>
        <taxon>Bacillota</taxon>
        <taxon>Bacilli</taxon>
        <taxon>Bacillales</taxon>
        <taxon>Sporolactobacillaceae</taxon>
        <taxon>Sporolactobacillus</taxon>
    </lineage>
</organism>
<evidence type="ECO:0000313" key="3">
    <source>
        <dbReference type="EMBL" id="TGA99899.1"/>
    </source>
</evidence>
<dbReference type="OrthoDB" id="9773039at2"/>
<reference evidence="3 4" key="1">
    <citation type="journal article" date="2015" name="Int. J. Syst. Evol. Microbiol.">
        <title>Sporolactobacillus shoreae sp. nov. and Sporolactobacillus spathodeae sp. nov., two spore-forming lactic acid bacteria isolated from tree barks in Thailand.</title>
        <authorList>
            <person name="Thamacharoensuk T."/>
            <person name="Kitahara M."/>
            <person name="Ohkuma M."/>
            <person name="Thongchul N."/>
            <person name="Tanasupawat S."/>
        </authorList>
    </citation>
    <scope>NUCLEOTIDE SEQUENCE [LARGE SCALE GENOMIC DNA]</scope>
    <source>
        <strain evidence="3 4">BK92</strain>
    </source>
</reference>
<proteinExistence type="predicted"/>
<evidence type="ECO:0000259" key="1">
    <source>
        <dbReference type="Pfam" id="PF02625"/>
    </source>
</evidence>
<comment type="caution">
    <text evidence="3">The sequence shown here is derived from an EMBL/GenBank/DDBJ whole genome shotgun (WGS) entry which is preliminary data.</text>
</comment>
<dbReference type="PANTHER" id="PTHR30388">
    <property type="entry name" value="ALDEHYDE OXIDOREDUCTASE MOLYBDENUM COFACTOR ASSEMBLY PROTEIN"/>
    <property type="match status" value="1"/>
</dbReference>
<dbReference type="InterPro" id="IPR003777">
    <property type="entry name" value="XdhC_CoxI"/>
</dbReference>
<sequence>MNDFYRALSKVKQRSGNKFAMATIIHIDGSAYRHTGARMLIDEQGNRYGTISAGCLEEDLNYHAQEVIQSSKTQTLSYDMRSIDDLGWGQGAGCNGNIEIYLEPVSWENTPEWNEIYKLLDQRKSVVSVRCIGGKFKDKVFHLYYPNGSTVNHIDDHEISKSLSSDLETFLKSGQKIGFVKIPSLESDFLFEYYKPREVMYVFGAGPDAIPLVRLASELDFWVTVIDPRGSLNTDHNFPDAEARILEHPDDYFSHAEIKDNSYVLVMTHNFKWDQQVMTHFLTTGSAVPKYLGFLGPHRRTVRLNSGKEVPDWVRSPIGLNIDAEGPEEISVSIMAELIQLKNETSSQKELIK</sequence>
<accession>A0A4Z0GRF5</accession>
<dbReference type="EMBL" id="SRJD01000002">
    <property type="protein sequence ID" value="TGA99899.1"/>
    <property type="molecule type" value="Genomic_DNA"/>
</dbReference>
<evidence type="ECO:0000259" key="2">
    <source>
        <dbReference type="Pfam" id="PF13478"/>
    </source>
</evidence>
<dbReference type="Pfam" id="PF02625">
    <property type="entry name" value="XdhC_CoxI"/>
    <property type="match status" value="1"/>
</dbReference>
<feature type="domain" description="XdhC- CoxI" evidence="1">
    <location>
        <begin position="14"/>
        <end position="79"/>
    </location>
</feature>
<dbReference type="RefSeq" id="WP_135347294.1">
    <property type="nucleotide sequence ID" value="NZ_SRJD01000002.1"/>
</dbReference>
<gene>
    <name evidence="3" type="ORF">E4665_02825</name>
</gene>
<dbReference type="Proteomes" id="UP000298347">
    <property type="component" value="Unassembled WGS sequence"/>
</dbReference>
<keyword evidence="4" id="KW-1185">Reference proteome</keyword>
<dbReference type="InterPro" id="IPR052698">
    <property type="entry name" value="MoCofactor_Util/Proc"/>
</dbReference>
<protein>
    <submittedName>
        <fullName evidence="3">XdhC/CoxI family protein</fullName>
    </submittedName>
</protein>
<evidence type="ECO:0000313" key="4">
    <source>
        <dbReference type="Proteomes" id="UP000298347"/>
    </source>
</evidence>
<dbReference type="Gene3D" id="3.40.50.720">
    <property type="entry name" value="NAD(P)-binding Rossmann-like Domain"/>
    <property type="match status" value="1"/>
</dbReference>
<dbReference type="Pfam" id="PF13478">
    <property type="entry name" value="XdhC_C"/>
    <property type="match status" value="1"/>
</dbReference>
<name>A0A4Z0GRF5_9BACL</name>
<feature type="domain" description="XdhC Rossmann" evidence="2">
    <location>
        <begin position="200"/>
        <end position="338"/>
    </location>
</feature>